<comment type="pathway">
    <text evidence="2 13">Glycolipid biosynthesis; lipid IV(A) biosynthesis; lipid IV(A) from (3R)-3-hydroxytetradecanoyl-[acyl-carrier-protein] and UDP-N-acetyl-alpha-D-glucosamine: step 6/6.</text>
</comment>
<dbReference type="NCBIfam" id="TIGR00682">
    <property type="entry name" value="lpxK"/>
    <property type="match status" value="1"/>
</dbReference>
<dbReference type="InterPro" id="IPR027417">
    <property type="entry name" value="P-loop_NTPase"/>
</dbReference>
<evidence type="ECO:0000256" key="4">
    <source>
        <dbReference type="ARBA" id="ARBA00016436"/>
    </source>
</evidence>
<dbReference type="InterPro" id="IPR003758">
    <property type="entry name" value="LpxK"/>
</dbReference>
<dbReference type="GO" id="GO:0009029">
    <property type="term" value="F:lipid-A 4'-kinase activity"/>
    <property type="evidence" value="ECO:0007669"/>
    <property type="project" value="UniProtKB-UniRule"/>
</dbReference>
<protein>
    <recommendedName>
        <fullName evidence="4 13">Tetraacyldisaccharide 4'-kinase</fullName>
        <ecNumber evidence="3 13">2.7.1.130</ecNumber>
    </recommendedName>
    <alternativeName>
        <fullName evidence="12 13">Lipid A 4'-kinase</fullName>
    </alternativeName>
</protein>
<proteinExistence type="inferred from homology"/>
<reference evidence="14 15" key="1">
    <citation type="submission" date="2020-03" db="EMBL/GenBank/DDBJ databases">
        <title>Hydrogenophaga sp. nov. isolated from cyanobacterial mat.</title>
        <authorList>
            <person name="Thorat V."/>
            <person name="Kirdat K."/>
            <person name="Tiwarekar B."/>
            <person name="Costa E.D."/>
            <person name="Yadav A."/>
        </authorList>
    </citation>
    <scope>NUCLEOTIDE SEQUENCE [LARGE SCALE GENOMIC DNA]</scope>
    <source>
        <strain evidence="14 15">BA0156</strain>
    </source>
</reference>
<keyword evidence="11 13" id="KW-0443">Lipid metabolism</keyword>
<evidence type="ECO:0000256" key="11">
    <source>
        <dbReference type="ARBA" id="ARBA00023098"/>
    </source>
</evidence>
<dbReference type="KEGG" id="hcz:G9Q37_06330"/>
<keyword evidence="9 13" id="KW-0418">Kinase</keyword>
<evidence type="ECO:0000256" key="2">
    <source>
        <dbReference type="ARBA" id="ARBA00004870"/>
    </source>
</evidence>
<comment type="catalytic activity">
    <reaction evidence="13">
        <text>a lipid A disaccharide + ATP = a lipid IVA + ADP + H(+)</text>
        <dbReference type="Rhea" id="RHEA:67840"/>
        <dbReference type="ChEBI" id="CHEBI:15378"/>
        <dbReference type="ChEBI" id="CHEBI:30616"/>
        <dbReference type="ChEBI" id="CHEBI:176343"/>
        <dbReference type="ChEBI" id="CHEBI:176425"/>
        <dbReference type="ChEBI" id="CHEBI:456216"/>
        <dbReference type="EC" id="2.7.1.130"/>
    </reaction>
</comment>
<sequence>MPQAARESGWQGMAQRRGPLACLLWPLSLVYRALLGLRRAAYGLGWLRPRALPVPVLVVGNLVAGGAGKTPTTLALIEHLRARGWRVGVVSRGHGRREDAVTEVRDDTDPARSGDEPLLIRRRTGVPVWVGRRRVDAAQALLAAHPEVNLIVCDDGLQHWPLRSDLRIAVFDARGLGNGWLLPAGLLREPWPPRAGSTQAPQLLLCPPDLVLPVPAGMARFGVRRGLAAQVVDLQGRTRALHTFSDTPCAALAAIARPEAFFGMLAAAGVRPQRLLPLPDHADASALRRALAGWQGPVLCTEKDLVKLAGLPASQPAWAVPLRLDIDPGFFAAVDAHLATLRR</sequence>
<evidence type="ECO:0000256" key="10">
    <source>
        <dbReference type="ARBA" id="ARBA00022840"/>
    </source>
</evidence>
<dbReference type="AlphaFoldDB" id="A0A6G8IF60"/>
<evidence type="ECO:0000313" key="15">
    <source>
        <dbReference type="Proteomes" id="UP000503162"/>
    </source>
</evidence>
<dbReference type="Proteomes" id="UP000503162">
    <property type="component" value="Chromosome"/>
</dbReference>
<keyword evidence="7 13" id="KW-0808">Transferase</keyword>
<dbReference type="GO" id="GO:0009244">
    <property type="term" value="P:lipopolysaccharide core region biosynthetic process"/>
    <property type="evidence" value="ECO:0007669"/>
    <property type="project" value="TreeGrafter"/>
</dbReference>
<feature type="binding site" evidence="13">
    <location>
        <begin position="63"/>
        <end position="70"/>
    </location>
    <ligand>
        <name>ATP</name>
        <dbReference type="ChEBI" id="CHEBI:30616"/>
    </ligand>
</feature>
<accession>A0A6G8IF60</accession>
<dbReference type="GO" id="GO:0009245">
    <property type="term" value="P:lipid A biosynthetic process"/>
    <property type="evidence" value="ECO:0007669"/>
    <property type="project" value="UniProtKB-UniRule"/>
</dbReference>
<evidence type="ECO:0000256" key="5">
    <source>
        <dbReference type="ARBA" id="ARBA00022516"/>
    </source>
</evidence>
<dbReference type="RefSeq" id="WP_166226129.1">
    <property type="nucleotide sequence ID" value="NZ_CP049989.1"/>
</dbReference>
<evidence type="ECO:0000256" key="6">
    <source>
        <dbReference type="ARBA" id="ARBA00022556"/>
    </source>
</evidence>
<dbReference type="Pfam" id="PF02606">
    <property type="entry name" value="LpxK"/>
    <property type="match status" value="1"/>
</dbReference>
<keyword evidence="15" id="KW-1185">Reference proteome</keyword>
<organism evidence="14 15">
    <name type="scientific">Hydrogenophaga crocea</name>
    <dbReference type="NCBI Taxonomy" id="2716225"/>
    <lineage>
        <taxon>Bacteria</taxon>
        <taxon>Pseudomonadati</taxon>
        <taxon>Pseudomonadota</taxon>
        <taxon>Betaproteobacteria</taxon>
        <taxon>Burkholderiales</taxon>
        <taxon>Comamonadaceae</taxon>
        <taxon>Hydrogenophaga</taxon>
    </lineage>
</organism>
<comment type="function">
    <text evidence="1 13">Transfers the gamma-phosphate of ATP to the 4'-position of a tetraacyldisaccharide 1-phosphate intermediate (termed DS-1-P) to form tetraacyldisaccharide 1,4'-bis-phosphate (lipid IVA).</text>
</comment>
<evidence type="ECO:0000313" key="14">
    <source>
        <dbReference type="EMBL" id="QIM51783.1"/>
    </source>
</evidence>
<dbReference type="UniPathway" id="UPA00359">
    <property type="reaction ID" value="UER00482"/>
</dbReference>
<evidence type="ECO:0000256" key="7">
    <source>
        <dbReference type="ARBA" id="ARBA00022679"/>
    </source>
</evidence>
<dbReference type="PANTHER" id="PTHR42724:SF1">
    <property type="entry name" value="TETRAACYLDISACCHARIDE 4'-KINASE, MITOCHONDRIAL-RELATED"/>
    <property type="match status" value="1"/>
</dbReference>
<dbReference type="EMBL" id="CP049989">
    <property type="protein sequence ID" value="QIM51783.1"/>
    <property type="molecule type" value="Genomic_DNA"/>
</dbReference>
<comment type="similarity">
    <text evidence="13">Belongs to the LpxK family.</text>
</comment>
<evidence type="ECO:0000256" key="3">
    <source>
        <dbReference type="ARBA" id="ARBA00012071"/>
    </source>
</evidence>
<evidence type="ECO:0000256" key="8">
    <source>
        <dbReference type="ARBA" id="ARBA00022741"/>
    </source>
</evidence>
<evidence type="ECO:0000256" key="1">
    <source>
        <dbReference type="ARBA" id="ARBA00002274"/>
    </source>
</evidence>
<dbReference type="PANTHER" id="PTHR42724">
    <property type="entry name" value="TETRAACYLDISACCHARIDE 4'-KINASE"/>
    <property type="match status" value="1"/>
</dbReference>
<evidence type="ECO:0000256" key="12">
    <source>
        <dbReference type="ARBA" id="ARBA00029757"/>
    </source>
</evidence>
<dbReference type="EC" id="2.7.1.130" evidence="3 13"/>
<evidence type="ECO:0000256" key="13">
    <source>
        <dbReference type="HAMAP-Rule" id="MF_00409"/>
    </source>
</evidence>
<evidence type="ECO:0000256" key="9">
    <source>
        <dbReference type="ARBA" id="ARBA00022777"/>
    </source>
</evidence>
<name>A0A6G8IF60_9BURK</name>
<dbReference type="GO" id="GO:0005886">
    <property type="term" value="C:plasma membrane"/>
    <property type="evidence" value="ECO:0007669"/>
    <property type="project" value="TreeGrafter"/>
</dbReference>
<keyword evidence="8 13" id="KW-0547">Nucleotide-binding</keyword>
<gene>
    <name evidence="13" type="primary">lpxK</name>
    <name evidence="14" type="ORF">G9Q37_06330</name>
</gene>
<dbReference type="HAMAP" id="MF_00409">
    <property type="entry name" value="LpxK"/>
    <property type="match status" value="1"/>
</dbReference>
<keyword evidence="6 13" id="KW-0441">Lipid A biosynthesis</keyword>
<keyword evidence="5 13" id="KW-0444">Lipid biosynthesis</keyword>
<dbReference type="SUPFAM" id="SSF52540">
    <property type="entry name" value="P-loop containing nucleoside triphosphate hydrolases"/>
    <property type="match status" value="1"/>
</dbReference>
<dbReference type="GO" id="GO:0005524">
    <property type="term" value="F:ATP binding"/>
    <property type="evidence" value="ECO:0007669"/>
    <property type="project" value="UniProtKB-UniRule"/>
</dbReference>
<keyword evidence="10 13" id="KW-0067">ATP-binding</keyword>